<dbReference type="Proteomes" id="UP001209229">
    <property type="component" value="Unassembled WGS sequence"/>
</dbReference>
<sequence length="85" mass="9921">MQKRKQVSDLQSELYCNASYKGRCHLVVFRIFIMVTTQDILSLNWFEYLVMFTGTRSALIKNRFPMKYVLVRWPVQLARAGVGGT</sequence>
<gene>
    <name evidence="1" type="ORF">OM075_24595</name>
</gene>
<dbReference type="EMBL" id="JAPDPJ010000154">
    <property type="protein sequence ID" value="MCW3789662.1"/>
    <property type="molecule type" value="Genomic_DNA"/>
</dbReference>
<evidence type="ECO:0000313" key="1">
    <source>
        <dbReference type="EMBL" id="MCW3789662.1"/>
    </source>
</evidence>
<keyword evidence="2" id="KW-1185">Reference proteome</keyword>
<accession>A0AAE3SHV2</accession>
<protein>
    <submittedName>
        <fullName evidence="1">Uncharacterized protein</fullName>
    </submittedName>
</protein>
<proteinExistence type="predicted"/>
<evidence type="ECO:0000313" key="2">
    <source>
        <dbReference type="Proteomes" id="UP001209229"/>
    </source>
</evidence>
<dbReference type="AlphaFoldDB" id="A0AAE3SHV2"/>
<reference evidence="1" key="1">
    <citation type="submission" date="2022-10" db="EMBL/GenBank/DDBJ databases">
        <authorList>
            <person name="Yu W.X."/>
        </authorList>
    </citation>
    <scope>NUCLEOTIDE SEQUENCE</scope>
    <source>
        <strain evidence="1">AAT</strain>
    </source>
</reference>
<dbReference type="RefSeq" id="WP_301193209.1">
    <property type="nucleotide sequence ID" value="NZ_JAPDPJ010000154.1"/>
</dbReference>
<organism evidence="1 2">
    <name type="scientific">Plebeiibacterium sediminum</name>
    <dbReference type="NCBI Taxonomy" id="2992112"/>
    <lineage>
        <taxon>Bacteria</taxon>
        <taxon>Pseudomonadati</taxon>
        <taxon>Bacteroidota</taxon>
        <taxon>Bacteroidia</taxon>
        <taxon>Marinilabiliales</taxon>
        <taxon>Marinilabiliaceae</taxon>
        <taxon>Plebeiibacterium</taxon>
    </lineage>
</organism>
<comment type="caution">
    <text evidence="1">The sequence shown here is derived from an EMBL/GenBank/DDBJ whole genome shotgun (WGS) entry which is preliminary data.</text>
</comment>
<name>A0AAE3SHV2_9BACT</name>